<comment type="similarity">
    <text evidence="8">Belongs to the binding-protein-dependent transport system permease family.</text>
</comment>
<dbReference type="GO" id="GO:0055085">
    <property type="term" value="P:transmembrane transport"/>
    <property type="evidence" value="ECO:0007669"/>
    <property type="project" value="InterPro"/>
</dbReference>
<protein>
    <submittedName>
        <fullName evidence="10">ABC transporter permease subunit</fullName>
    </submittedName>
</protein>
<keyword evidence="2 8" id="KW-0813">Transport</keyword>
<feature type="transmembrane region" description="Helical" evidence="8">
    <location>
        <begin position="209"/>
        <end position="231"/>
    </location>
</feature>
<feature type="transmembrane region" description="Helical" evidence="8">
    <location>
        <begin position="270"/>
        <end position="293"/>
    </location>
</feature>
<feature type="transmembrane region" description="Helical" evidence="8">
    <location>
        <begin position="132"/>
        <end position="153"/>
    </location>
</feature>
<dbReference type="OrthoDB" id="9783270at2"/>
<evidence type="ECO:0000256" key="3">
    <source>
        <dbReference type="ARBA" id="ARBA00022475"/>
    </source>
</evidence>
<dbReference type="PANTHER" id="PTHR43357">
    <property type="entry name" value="INNER MEMBRANE ABC TRANSPORTER PERMEASE PROTEIN YDCV"/>
    <property type="match status" value="1"/>
</dbReference>
<feature type="transmembrane region" description="Helical" evidence="8">
    <location>
        <begin position="165"/>
        <end position="188"/>
    </location>
</feature>
<organism evidence="10 11">
    <name type="scientific">Cryobacterium frigoriphilum</name>
    <dbReference type="NCBI Taxonomy" id="1259150"/>
    <lineage>
        <taxon>Bacteria</taxon>
        <taxon>Bacillati</taxon>
        <taxon>Actinomycetota</taxon>
        <taxon>Actinomycetes</taxon>
        <taxon>Micrococcales</taxon>
        <taxon>Microbacteriaceae</taxon>
        <taxon>Cryobacterium</taxon>
    </lineage>
</organism>
<evidence type="ECO:0000256" key="5">
    <source>
        <dbReference type="ARBA" id="ARBA00022692"/>
    </source>
</evidence>
<keyword evidence="11" id="KW-1185">Reference proteome</keyword>
<keyword evidence="5 8" id="KW-0812">Transmembrane</keyword>
<accession>A0A4R8ZUQ7</accession>
<feature type="transmembrane region" description="Helical" evidence="8">
    <location>
        <begin position="96"/>
        <end position="120"/>
    </location>
</feature>
<evidence type="ECO:0000259" key="9">
    <source>
        <dbReference type="PROSITE" id="PS50928"/>
    </source>
</evidence>
<dbReference type="SUPFAM" id="SSF161098">
    <property type="entry name" value="MetI-like"/>
    <property type="match status" value="1"/>
</dbReference>
<evidence type="ECO:0000256" key="6">
    <source>
        <dbReference type="ARBA" id="ARBA00022989"/>
    </source>
</evidence>
<feature type="domain" description="ABC transmembrane type-1" evidence="9">
    <location>
        <begin position="97"/>
        <end position="289"/>
    </location>
</feature>
<keyword evidence="4" id="KW-0997">Cell inner membrane</keyword>
<evidence type="ECO:0000256" key="4">
    <source>
        <dbReference type="ARBA" id="ARBA00022519"/>
    </source>
</evidence>
<dbReference type="AlphaFoldDB" id="A0A4R8ZUQ7"/>
<evidence type="ECO:0000256" key="8">
    <source>
        <dbReference type="RuleBase" id="RU363032"/>
    </source>
</evidence>
<feature type="transmembrane region" description="Helical" evidence="8">
    <location>
        <begin position="41"/>
        <end position="63"/>
    </location>
</feature>
<gene>
    <name evidence="10" type="ORF">E3T55_16035</name>
</gene>
<dbReference type="InterPro" id="IPR000515">
    <property type="entry name" value="MetI-like"/>
</dbReference>
<dbReference type="Proteomes" id="UP000297447">
    <property type="component" value="Unassembled WGS sequence"/>
</dbReference>
<evidence type="ECO:0000313" key="10">
    <source>
        <dbReference type="EMBL" id="TFD46887.1"/>
    </source>
</evidence>
<dbReference type="PROSITE" id="PS50928">
    <property type="entry name" value="ABC_TM1"/>
    <property type="match status" value="1"/>
</dbReference>
<sequence>MSNSLRTRTAPPTEVVNIVKNRNKGKLAPGEKSLVASPSTWFVWFGIAAFFVFLFGIVLSVLVDSLGKPWFSTWLPENFTLGWYQESWERFNLTHIIGVTLLVAFSVIVISVVIGVPASYVLARSNFPGKKLVMLLFLLPILIPPITFGIPLATVMYNMGLGRTVLAVILVNLVPSVPFVIITMTPFIEQINPAIENAAKMCGANMYQVFTRVLAPLLIPGILAASILVLVRTVGMFDLTFLVSGPTSDTLVVAIYRAMTSAGGGESRQLISSMGVIYTALMLLILIIALRFINPTQLVAQVKDSRDD</sequence>
<dbReference type="Pfam" id="PF00528">
    <property type="entry name" value="BPD_transp_1"/>
    <property type="match status" value="1"/>
</dbReference>
<dbReference type="CDD" id="cd06261">
    <property type="entry name" value="TM_PBP2"/>
    <property type="match status" value="1"/>
</dbReference>
<keyword evidence="6 8" id="KW-1133">Transmembrane helix</keyword>
<dbReference type="InterPro" id="IPR035906">
    <property type="entry name" value="MetI-like_sf"/>
</dbReference>
<evidence type="ECO:0000256" key="2">
    <source>
        <dbReference type="ARBA" id="ARBA00022448"/>
    </source>
</evidence>
<dbReference type="Gene3D" id="1.10.3720.10">
    <property type="entry name" value="MetI-like"/>
    <property type="match status" value="1"/>
</dbReference>
<dbReference type="GO" id="GO:0005886">
    <property type="term" value="C:plasma membrane"/>
    <property type="evidence" value="ECO:0007669"/>
    <property type="project" value="UniProtKB-SubCell"/>
</dbReference>
<dbReference type="RefSeq" id="WP_134520563.1">
    <property type="nucleotide sequence ID" value="NZ_SOHE01000069.1"/>
</dbReference>
<evidence type="ECO:0000256" key="7">
    <source>
        <dbReference type="ARBA" id="ARBA00023136"/>
    </source>
</evidence>
<comment type="caution">
    <text evidence="10">The sequence shown here is derived from an EMBL/GenBank/DDBJ whole genome shotgun (WGS) entry which is preliminary data.</text>
</comment>
<dbReference type="PANTHER" id="PTHR43357:SF4">
    <property type="entry name" value="INNER MEMBRANE ABC TRANSPORTER PERMEASE PROTEIN YDCV"/>
    <property type="match status" value="1"/>
</dbReference>
<proteinExistence type="inferred from homology"/>
<keyword evidence="7 8" id="KW-0472">Membrane</keyword>
<evidence type="ECO:0000313" key="11">
    <source>
        <dbReference type="Proteomes" id="UP000297447"/>
    </source>
</evidence>
<evidence type="ECO:0000256" key="1">
    <source>
        <dbReference type="ARBA" id="ARBA00004429"/>
    </source>
</evidence>
<keyword evidence="3" id="KW-1003">Cell membrane</keyword>
<reference evidence="10 11" key="1">
    <citation type="submission" date="2019-03" db="EMBL/GenBank/DDBJ databases">
        <title>Genomics of glacier-inhabiting Cryobacterium strains.</title>
        <authorList>
            <person name="Liu Q."/>
            <person name="Xin Y.-H."/>
        </authorList>
    </citation>
    <scope>NUCLEOTIDE SEQUENCE [LARGE SCALE GENOMIC DNA]</scope>
    <source>
        <strain evidence="10 11">Hh14</strain>
    </source>
</reference>
<name>A0A4R8ZUQ7_9MICO</name>
<comment type="subcellular location">
    <subcellularLocation>
        <location evidence="1">Cell inner membrane</location>
        <topology evidence="1">Multi-pass membrane protein</topology>
    </subcellularLocation>
    <subcellularLocation>
        <location evidence="8">Cell membrane</location>
        <topology evidence="8">Multi-pass membrane protein</topology>
    </subcellularLocation>
</comment>
<dbReference type="EMBL" id="SOHE01000069">
    <property type="protein sequence ID" value="TFD46887.1"/>
    <property type="molecule type" value="Genomic_DNA"/>
</dbReference>